<dbReference type="EMBL" id="JANIIC010000126">
    <property type="protein sequence ID" value="MCQ8836360.1"/>
    <property type="molecule type" value="Genomic_DNA"/>
</dbReference>
<name>A0A9X2M4J1_STRMQ</name>
<gene>
    <name evidence="2" type="ORF">NQU54_47055</name>
</gene>
<dbReference type="AlphaFoldDB" id="A0A9X2M4J1"/>
<evidence type="ECO:0000256" key="1">
    <source>
        <dbReference type="SAM" id="MobiDB-lite"/>
    </source>
</evidence>
<proteinExistence type="predicted"/>
<feature type="region of interest" description="Disordered" evidence="1">
    <location>
        <begin position="54"/>
        <end position="166"/>
    </location>
</feature>
<evidence type="ECO:0000313" key="2">
    <source>
        <dbReference type="EMBL" id="MCQ8836360.1"/>
    </source>
</evidence>
<sequence length="166" mass="16731">MTDDPTPPAATEPPWAFLARLEEQIAHDQEACLRDCAAPWGELLERFVDALTGRQHPDTDATDAAKGDAGGSEAAGEPEGPEARGALEVRGGSEGPDGAVEPRGQEDPGAPDGRGGPDTSGRPGAPNRPSDPGSVDGLGGRDAVDEPGPSGPGDGAGEWWPPSGAP</sequence>
<dbReference type="Proteomes" id="UP001142400">
    <property type="component" value="Unassembled WGS sequence"/>
</dbReference>
<accession>A0A9X2M4J1</accession>
<dbReference type="InterPro" id="IPR046236">
    <property type="entry name" value="DUF6269"/>
</dbReference>
<dbReference type="RefSeq" id="WP_257636406.1">
    <property type="nucleotide sequence ID" value="NZ_JANIIC010000126.1"/>
</dbReference>
<comment type="caution">
    <text evidence="2">The sequence shown here is derived from an EMBL/GenBank/DDBJ whole genome shotgun (WGS) entry which is preliminary data.</text>
</comment>
<dbReference type="Pfam" id="PF19784">
    <property type="entry name" value="DUF6269"/>
    <property type="match status" value="1"/>
</dbReference>
<keyword evidence="3" id="KW-1185">Reference proteome</keyword>
<evidence type="ECO:0000313" key="3">
    <source>
        <dbReference type="Proteomes" id="UP001142400"/>
    </source>
</evidence>
<protein>
    <submittedName>
        <fullName evidence="2">Uncharacterized protein</fullName>
    </submittedName>
</protein>
<reference evidence="2" key="1">
    <citation type="submission" date="2022-06" db="EMBL/GenBank/DDBJ databases">
        <title>WGS of actinobacteria.</title>
        <authorList>
            <person name="Thawai C."/>
        </authorList>
    </citation>
    <scope>NUCLEOTIDE SEQUENCE</scope>
    <source>
        <strain evidence="2">DSM 42010</strain>
    </source>
</reference>
<feature type="compositionally biased region" description="Basic and acidic residues" evidence="1">
    <location>
        <begin position="55"/>
        <end position="66"/>
    </location>
</feature>
<organism evidence="2 3">
    <name type="scientific">Streptomyces malaysiensis subsp. samsunensis</name>
    <dbReference type="NCBI Taxonomy" id="459658"/>
    <lineage>
        <taxon>Bacteria</taxon>
        <taxon>Bacillati</taxon>
        <taxon>Actinomycetota</taxon>
        <taxon>Actinomycetes</taxon>
        <taxon>Kitasatosporales</taxon>
        <taxon>Streptomycetaceae</taxon>
        <taxon>Streptomyces</taxon>
        <taxon>Streptomyces violaceusniger group</taxon>
    </lineage>
</organism>
<feature type="compositionally biased region" description="Low complexity" evidence="1">
    <location>
        <begin position="71"/>
        <end position="80"/>
    </location>
</feature>